<name>A0AAD8A0S7_DIPPU</name>
<proteinExistence type="predicted"/>
<dbReference type="PANTHER" id="PTHR10104">
    <property type="entry name" value="STATHMIN"/>
    <property type="match status" value="1"/>
</dbReference>
<dbReference type="PANTHER" id="PTHR10104:SF1">
    <property type="entry name" value="STATHMIN, ISOFORM D"/>
    <property type="match status" value="1"/>
</dbReference>
<dbReference type="SUPFAM" id="SSF101494">
    <property type="entry name" value="Stathmin"/>
    <property type="match status" value="1"/>
</dbReference>
<feature type="compositionally biased region" description="Basic residues" evidence="2">
    <location>
        <begin position="101"/>
        <end position="123"/>
    </location>
</feature>
<dbReference type="GO" id="GO:0031175">
    <property type="term" value="P:neuron projection development"/>
    <property type="evidence" value="ECO:0007669"/>
    <property type="project" value="TreeGrafter"/>
</dbReference>
<dbReference type="GO" id="GO:0007019">
    <property type="term" value="P:microtubule depolymerization"/>
    <property type="evidence" value="ECO:0007669"/>
    <property type="project" value="TreeGrafter"/>
</dbReference>
<reference evidence="3" key="1">
    <citation type="journal article" date="2023" name="IScience">
        <title>Live-bearing cockroach genome reveals convergent evolutionary mechanisms linked to viviparity in insects and beyond.</title>
        <authorList>
            <person name="Fouks B."/>
            <person name="Harrison M.C."/>
            <person name="Mikhailova A.A."/>
            <person name="Marchal E."/>
            <person name="English S."/>
            <person name="Carruthers M."/>
            <person name="Jennings E.C."/>
            <person name="Chiamaka E.L."/>
            <person name="Frigard R.A."/>
            <person name="Pippel M."/>
            <person name="Attardo G.M."/>
            <person name="Benoit J.B."/>
            <person name="Bornberg-Bauer E."/>
            <person name="Tobe S.S."/>
        </authorList>
    </citation>
    <scope>NUCLEOTIDE SEQUENCE</scope>
    <source>
        <strain evidence="3">Stay&amp;Tobe</strain>
    </source>
</reference>
<feature type="region of interest" description="Disordered" evidence="2">
    <location>
        <begin position="96"/>
        <end position="123"/>
    </location>
</feature>
<organism evidence="3 4">
    <name type="scientific">Diploptera punctata</name>
    <name type="common">Pacific beetle cockroach</name>
    <dbReference type="NCBI Taxonomy" id="6984"/>
    <lineage>
        <taxon>Eukaryota</taxon>
        <taxon>Metazoa</taxon>
        <taxon>Ecdysozoa</taxon>
        <taxon>Arthropoda</taxon>
        <taxon>Hexapoda</taxon>
        <taxon>Insecta</taxon>
        <taxon>Pterygota</taxon>
        <taxon>Neoptera</taxon>
        <taxon>Polyneoptera</taxon>
        <taxon>Dictyoptera</taxon>
        <taxon>Blattodea</taxon>
        <taxon>Blaberoidea</taxon>
        <taxon>Blaberidae</taxon>
        <taxon>Diplopterinae</taxon>
        <taxon>Diploptera</taxon>
    </lineage>
</organism>
<dbReference type="EMBL" id="JASPKZ010004946">
    <property type="protein sequence ID" value="KAJ9589373.1"/>
    <property type="molecule type" value="Genomic_DNA"/>
</dbReference>
<accession>A0AAD8A0S7</accession>
<keyword evidence="4" id="KW-1185">Reference proteome</keyword>
<evidence type="ECO:0000313" key="3">
    <source>
        <dbReference type="EMBL" id="KAJ9589373.1"/>
    </source>
</evidence>
<feature type="coiled-coil region" evidence="1">
    <location>
        <begin position="219"/>
        <end position="271"/>
    </location>
</feature>
<dbReference type="InterPro" id="IPR000956">
    <property type="entry name" value="Stathmin_fam"/>
</dbReference>
<keyword evidence="1" id="KW-0175">Coiled coil</keyword>
<evidence type="ECO:0000313" key="4">
    <source>
        <dbReference type="Proteomes" id="UP001233999"/>
    </source>
</evidence>
<dbReference type="GO" id="GO:0031110">
    <property type="term" value="P:regulation of microtubule polymerization or depolymerization"/>
    <property type="evidence" value="ECO:0007669"/>
    <property type="project" value="InterPro"/>
</dbReference>
<feature type="non-terminal residue" evidence="3">
    <location>
        <position position="1"/>
    </location>
</feature>
<reference evidence="3" key="2">
    <citation type="submission" date="2023-05" db="EMBL/GenBank/DDBJ databases">
        <authorList>
            <person name="Fouks B."/>
        </authorList>
    </citation>
    <scope>NUCLEOTIDE SEQUENCE</scope>
    <source>
        <strain evidence="3">Stay&amp;Tobe</strain>
        <tissue evidence="3">Testes</tissue>
    </source>
</reference>
<comment type="caution">
    <text evidence="3">The sequence shown here is derived from an EMBL/GenBank/DDBJ whole genome shotgun (WGS) entry which is preliminary data.</text>
</comment>
<evidence type="ECO:0000256" key="1">
    <source>
        <dbReference type="SAM" id="Coils"/>
    </source>
</evidence>
<gene>
    <name evidence="3" type="ORF">L9F63_017425</name>
</gene>
<dbReference type="InterPro" id="IPR036002">
    <property type="entry name" value="Stathmin_sf"/>
</dbReference>
<dbReference type="GO" id="GO:0015631">
    <property type="term" value="F:tubulin binding"/>
    <property type="evidence" value="ECO:0007669"/>
    <property type="project" value="TreeGrafter"/>
</dbReference>
<dbReference type="GO" id="GO:0005737">
    <property type="term" value="C:cytoplasm"/>
    <property type="evidence" value="ECO:0007669"/>
    <property type="project" value="TreeGrafter"/>
</dbReference>
<feature type="non-terminal residue" evidence="3">
    <location>
        <position position="395"/>
    </location>
</feature>
<sequence>KAHINVLYNFIGLYPVLRNYNYKKIERLDFLSVVEARHYTLVIVKMAPMFPSIERIDCGGRDSGGRRDACWSWLLGSDVVVVHIVAGSLRESCRAPLPPAAHRRSAAPIKKTKNKPRSKQPKKVKFITTEIRCQEKSKGGLAYEVILAEPVNVTPPKRPSSPSSKVSAENIEEKLKAAEERRLSLEANKMAVLAAKMSKIEEASKKKDEQANTFISQTREALEQKMETHIEKREAYINDLKSKLKDHLESVEKTRLSLEQQTNEVRNAVEEKLKTASAQRDENIKKMLDRLREHVDCTADIIKAIKPDNYELTHREQSSFLGMHLRLRPANNTLNSLVDSIKFLFSVYTENMIEDSHNKLFKIGVCSTIWYPTSNVDSERSISQHGVVVNFDYKS</sequence>
<dbReference type="Pfam" id="PF00836">
    <property type="entry name" value="Stathmin"/>
    <property type="match status" value="1"/>
</dbReference>
<dbReference type="Gene3D" id="6.10.280.30">
    <property type="match status" value="1"/>
</dbReference>
<protein>
    <submittedName>
        <fullName evidence="3">Uncharacterized protein</fullName>
    </submittedName>
</protein>
<dbReference type="AlphaFoldDB" id="A0AAD8A0S7"/>
<dbReference type="Proteomes" id="UP001233999">
    <property type="component" value="Unassembled WGS sequence"/>
</dbReference>
<dbReference type="PROSITE" id="PS51663">
    <property type="entry name" value="STATHMIN_3"/>
    <property type="match status" value="1"/>
</dbReference>
<evidence type="ECO:0000256" key="2">
    <source>
        <dbReference type="SAM" id="MobiDB-lite"/>
    </source>
</evidence>
<dbReference type="GO" id="GO:0043005">
    <property type="term" value="C:neuron projection"/>
    <property type="evidence" value="ECO:0007669"/>
    <property type="project" value="TreeGrafter"/>
</dbReference>